<comment type="caution">
    <text evidence="2">The sequence shown here is derived from an EMBL/GenBank/DDBJ whole genome shotgun (WGS) entry which is preliminary data.</text>
</comment>
<sequence length="717" mass="77789">MATPTPVMLDELTAAKGRAQAMAESLGLSPGSIKIMVASALGTFAGSAMAAQAPAAAAVTSTRVGKQPVRPEPQAMAGASSSASEPLGLKGRPRGSQVLVQVAAEYGARKVYTFSDVCALATRIMAGTLMVADLQQKNSDGAWTFGIPRSTMLDKWLKDDHSVMQSQNPPRLGLAGSPHWLVERDVRGRTELSKPGPGTVMGAAETQLMHTLATAAKKGWAYMEEEIDDLVRNTCIELEVLDPRTKTLYSETSNVNTLVKNFLNRCEEKGIVFIYSNGRKLGLQRAIKSNWEALDHYGRIVATPALVAFQRRHDVKLTLLDVGNFDEAQVDLCDFAEKGMFLILPSHGKNIVVPFEQCPHFTIKWGFIGKQLMVLNFDGHSAHLYNEALKDGFTANKILGLCPCSHTSAPTQQLPGTQQADYGTKHGGGIASLKGKLRPMLCKQFRASLMRAPGDPKRGKIDVAELLAMCEKALLVSWDGSMAEHLNEQVGYYVDPTDGFLKLDVLRMHRAEVPVDGTVRKRTSADVLKEMKDKEAKAIEKARLEMNAAGAAVAMQNKAVVDRPDKEVRKVRKDAPNKFGCVVSREESIMQTALDVAAAATAAAKDADKENKAWPADRRKAIRGLEEILEQKGTPSKLAVGQLKQLIFSRTGHHPHAKNNKTEEGEEEGAMLREARAAMAKQPTSLCPPSPAAAPATAMEEDEEDNSEDEDEDGMGE</sequence>
<dbReference type="Proteomes" id="UP000037460">
    <property type="component" value="Unassembled WGS sequence"/>
</dbReference>
<gene>
    <name evidence="2" type="ORF">Ctob_010062</name>
</gene>
<dbReference type="OrthoDB" id="10650902at2759"/>
<evidence type="ECO:0000313" key="3">
    <source>
        <dbReference type="Proteomes" id="UP000037460"/>
    </source>
</evidence>
<accession>A0A0M0K4H7</accession>
<name>A0A0M0K4H7_9EUKA</name>
<evidence type="ECO:0000256" key="1">
    <source>
        <dbReference type="SAM" id="MobiDB-lite"/>
    </source>
</evidence>
<reference evidence="3" key="1">
    <citation type="journal article" date="2015" name="PLoS Genet.">
        <title>Genome Sequence and Transcriptome Analyses of Chrysochromulina tobin: Metabolic Tools for Enhanced Algal Fitness in the Prominent Order Prymnesiales (Haptophyceae).</title>
        <authorList>
            <person name="Hovde B.T."/>
            <person name="Deodato C.R."/>
            <person name="Hunsperger H.M."/>
            <person name="Ryken S.A."/>
            <person name="Yost W."/>
            <person name="Jha R.K."/>
            <person name="Patterson J."/>
            <person name="Monnat R.J. Jr."/>
            <person name="Barlow S.B."/>
            <person name="Starkenburg S.R."/>
            <person name="Cattolico R.A."/>
        </authorList>
    </citation>
    <scope>NUCLEOTIDE SEQUENCE</scope>
    <source>
        <strain evidence="3">CCMP291</strain>
    </source>
</reference>
<evidence type="ECO:0000313" key="2">
    <source>
        <dbReference type="EMBL" id="KOO33714.1"/>
    </source>
</evidence>
<feature type="region of interest" description="Disordered" evidence="1">
    <location>
        <begin position="64"/>
        <end position="91"/>
    </location>
</feature>
<organism evidence="2 3">
    <name type="scientific">Chrysochromulina tobinii</name>
    <dbReference type="NCBI Taxonomy" id="1460289"/>
    <lineage>
        <taxon>Eukaryota</taxon>
        <taxon>Haptista</taxon>
        <taxon>Haptophyta</taxon>
        <taxon>Prymnesiophyceae</taxon>
        <taxon>Prymnesiales</taxon>
        <taxon>Chrysochromulinaceae</taxon>
        <taxon>Chrysochromulina</taxon>
    </lineage>
</organism>
<keyword evidence="3" id="KW-1185">Reference proteome</keyword>
<dbReference type="AlphaFoldDB" id="A0A0M0K4H7"/>
<feature type="compositionally biased region" description="Acidic residues" evidence="1">
    <location>
        <begin position="699"/>
        <end position="717"/>
    </location>
</feature>
<dbReference type="EMBL" id="JWZX01001446">
    <property type="protein sequence ID" value="KOO33714.1"/>
    <property type="molecule type" value="Genomic_DNA"/>
</dbReference>
<protein>
    <submittedName>
        <fullName evidence="2">Uncharacterized protein</fullName>
    </submittedName>
</protein>
<feature type="region of interest" description="Disordered" evidence="1">
    <location>
        <begin position="649"/>
        <end position="717"/>
    </location>
</feature>
<proteinExistence type="predicted"/>